<dbReference type="Gene3D" id="2.115.10.20">
    <property type="entry name" value="Glycosyl hydrolase domain, family 43"/>
    <property type="match status" value="1"/>
</dbReference>
<accession>A0A7J5PWQ9</accession>
<comment type="caution">
    <text evidence="2">The sequence shown here is derived from an EMBL/GenBank/DDBJ whole genome shotgun (WGS) entry which is preliminary data.</text>
</comment>
<sequence length="539" mass="60381">MIRYLLLFICFLPGLTDLFAQNADTDSVNPLDLKFHRLAVRRFIFSNNIPLSEFVPSEIVSFESMHPAFAPSLSGKQQCDTSFHAKSNQGRLLLNKECGKIPASFYIGAVNPYATYEIDIHSLSYDGDKAAEVGFELARLGLKDRVQLFAKSSSTENGIYLRIYKDGNVEREVKYSSTIPNGKFTLRAQLYGHSLGAFIEQYGHTTYLGYVSVKENFSSVIDFRSVQTAAESTFNLISNLQGEAEISGARSFLSTGIGQADIRLISYEDLSPYMDQNRLWFTFSCRGIDIFQSAQGILSVDPSVFDVRFEGMIVFDHGDGLLRNDYASHLFYDRNTNEWKAYACDFGGTANRELRSGSGLITATSSKDPRRGFSVMKARRIETSNIAGHNEDPCIFYDTNAKKWRLLTSVLTNRTIVSGTFESDTWDGEFTPVAEPIKMNSTGTSIQKIGGKYYAFMGGLGNLRAHSYPDLKLLGELNLDLQPHWPKPAQRVWASLIPLPEGFPYRYVLLTMDRPNFPGIKGANWSYGALYFYGANIGY</sequence>
<feature type="chain" id="PRO_5029640306" evidence="1">
    <location>
        <begin position="21"/>
        <end position="539"/>
    </location>
</feature>
<feature type="signal peptide" evidence="1">
    <location>
        <begin position="1"/>
        <end position="20"/>
    </location>
</feature>
<evidence type="ECO:0000313" key="2">
    <source>
        <dbReference type="EMBL" id="KAB6147343.1"/>
    </source>
</evidence>
<reference evidence="2 3" key="1">
    <citation type="journal article" date="2019" name="Nat. Med.">
        <title>A library of human gut bacterial isolates paired with longitudinal multiomics data enables mechanistic microbiome research.</title>
        <authorList>
            <person name="Poyet M."/>
            <person name="Groussin M."/>
            <person name="Gibbons S.M."/>
            <person name="Avila-Pacheco J."/>
            <person name="Jiang X."/>
            <person name="Kearney S.M."/>
            <person name="Perrotta A.R."/>
            <person name="Berdy B."/>
            <person name="Zhao S."/>
            <person name="Lieberman T.D."/>
            <person name="Swanson P.K."/>
            <person name="Smith M."/>
            <person name="Roesemann S."/>
            <person name="Alexander J.E."/>
            <person name="Rich S.A."/>
            <person name="Livny J."/>
            <person name="Vlamakis H."/>
            <person name="Clish C."/>
            <person name="Bullock K."/>
            <person name="Deik A."/>
            <person name="Scott J."/>
            <person name="Pierce K.A."/>
            <person name="Xavier R.J."/>
            <person name="Alm E.J."/>
        </authorList>
    </citation>
    <scope>NUCLEOTIDE SEQUENCE [LARGE SCALE GENOMIC DNA]</scope>
    <source>
        <strain evidence="2 3">BIOML-A58</strain>
    </source>
</reference>
<evidence type="ECO:0000256" key="1">
    <source>
        <dbReference type="SAM" id="SignalP"/>
    </source>
</evidence>
<dbReference type="AlphaFoldDB" id="A0A7J5PWQ9"/>
<dbReference type="InterPro" id="IPR023296">
    <property type="entry name" value="Glyco_hydro_beta-prop_sf"/>
</dbReference>
<gene>
    <name evidence="2" type="ORF">GA398_12030</name>
</gene>
<organism evidence="2 3">
    <name type="scientific">Bacteroides xylanisolvens</name>
    <dbReference type="NCBI Taxonomy" id="371601"/>
    <lineage>
        <taxon>Bacteria</taxon>
        <taxon>Pseudomonadati</taxon>
        <taxon>Bacteroidota</taxon>
        <taxon>Bacteroidia</taxon>
        <taxon>Bacteroidales</taxon>
        <taxon>Bacteroidaceae</taxon>
        <taxon>Bacteroides</taxon>
    </lineage>
</organism>
<protein>
    <submittedName>
        <fullName evidence="2">Uncharacterized protein</fullName>
    </submittedName>
</protein>
<dbReference type="EMBL" id="WDED01000016">
    <property type="protein sequence ID" value="KAB6147343.1"/>
    <property type="molecule type" value="Genomic_DNA"/>
</dbReference>
<evidence type="ECO:0000313" key="3">
    <source>
        <dbReference type="Proteomes" id="UP000434604"/>
    </source>
</evidence>
<proteinExistence type="predicted"/>
<dbReference type="RefSeq" id="WP_151934766.1">
    <property type="nucleotide sequence ID" value="NZ_JBCHGU010000012.1"/>
</dbReference>
<dbReference type="Proteomes" id="UP000434604">
    <property type="component" value="Unassembled WGS sequence"/>
</dbReference>
<keyword evidence="1" id="KW-0732">Signal</keyword>
<dbReference type="SUPFAM" id="SSF75005">
    <property type="entry name" value="Arabinanase/levansucrase/invertase"/>
    <property type="match status" value="1"/>
</dbReference>
<name>A0A7J5PWQ9_9BACE</name>